<protein>
    <recommendedName>
        <fullName evidence="6">X-box-binding protein 1</fullName>
    </recommendedName>
</protein>
<comment type="caution">
    <text evidence="9">The sequence shown here is derived from an EMBL/GenBank/DDBJ whole genome shotgun (WGS) entry which is preliminary data.</text>
</comment>
<evidence type="ECO:0000313" key="10">
    <source>
        <dbReference type="Proteomes" id="UP000318571"/>
    </source>
</evidence>
<dbReference type="GO" id="GO:0005634">
    <property type="term" value="C:nucleus"/>
    <property type="evidence" value="ECO:0007669"/>
    <property type="project" value="TreeGrafter"/>
</dbReference>
<dbReference type="AlphaFoldDB" id="A0A553P5P1"/>
<keyword evidence="10" id="KW-1185">Reference proteome</keyword>
<dbReference type="GO" id="GO:0000977">
    <property type="term" value="F:RNA polymerase II transcription regulatory region sequence-specific DNA binding"/>
    <property type="evidence" value="ECO:0007669"/>
    <property type="project" value="TreeGrafter"/>
</dbReference>
<dbReference type="InterPro" id="IPR052470">
    <property type="entry name" value="ER_Stress-Reg_TF"/>
</dbReference>
<evidence type="ECO:0000259" key="8">
    <source>
        <dbReference type="PROSITE" id="PS50217"/>
    </source>
</evidence>
<dbReference type="EMBL" id="VCGU01000007">
    <property type="protein sequence ID" value="TRY73006.1"/>
    <property type="molecule type" value="Genomic_DNA"/>
</dbReference>
<keyword evidence="1" id="KW-0832">Ubl conjugation</keyword>
<sequence length="406" mass="44548">MVEIVISPPPQQARMTPMALAPANSTLGTSVLKGSSGGQQFIVIPQSLLQQTGINNIFSGTIGNNANKKSVIKLSPKSPTMSPKITSSTPGIQIPQIGIKRPLTSSSPDLSDSNSIYDDEDSNCPVRKRANLDHLSPEEKMMRRKLKNRVAAQNARDKKRVKMDEMEDRINKLQEEKDQLEADNRRLSRLNEQLMSENNALRGSSPTRLSVDGFKDELPPSPESMPRSPLPTTFDSQSDQTIVVSRPSEPAELANALLPKGQGQDTAVDPKQTAVTTASVGQVAPIGNVDDIFVTIATADNTNQETDLAIKEEDLVGAQTKVMESCQDLDLYFERDILKEAFEGATIHTNPLDDHLLKVVTHPTDTCTDILSDKLLVQGKEHQDDQMLVPGTTWEESFEDLFPDLI</sequence>
<gene>
    <name evidence="9" type="ORF">TCAL_09115</name>
</gene>
<name>A0A553P5P1_TIGCA</name>
<evidence type="ECO:0000256" key="6">
    <source>
        <dbReference type="ARBA" id="ARBA00040165"/>
    </source>
</evidence>
<dbReference type="SMART" id="SM00338">
    <property type="entry name" value="BRLZ"/>
    <property type="match status" value="1"/>
</dbReference>
<feature type="compositionally biased region" description="Low complexity" evidence="7">
    <location>
        <begin position="102"/>
        <end position="115"/>
    </location>
</feature>
<keyword evidence="5" id="KW-0539">Nucleus</keyword>
<organism evidence="9 10">
    <name type="scientific">Tigriopus californicus</name>
    <name type="common">Marine copepod</name>
    <dbReference type="NCBI Taxonomy" id="6832"/>
    <lineage>
        <taxon>Eukaryota</taxon>
        <taxon>Metazoa</taxon>
        <taxon>Ecdysozoa</taxon>
        <taxon>Arthropoda</taxon>
        <taxon>Crustacea</taxon>
        <taxon>Multicrustacea</taxon>
        <taxon>Hexanauplia</taxon>
        <taxon>Copepoda</taxon>
        <taxon>Harpacticoida</taxon>
        <taxon>Harpacticidae</taxon>
        <taxon>Tigriopus</taxon>
    </lineage>
</organism>
<feature type="compositionally biased region" description="Basic and acidic residues" evidence="7">
    <location>
        <begin position="130"/>
        <end position="141"/>
    </location>
</feature>
<dbReference type="PROSITE" id="PS00036">
    <property type="entry name" value="BZIP_BASIC"/>
    <property type="match status" value="1"/>
</dbReference>
<evidence type="ECO:0000256" key="4">
    <source>
        <dbReference type="ARBA" id="ARBA00023163"/>
    </source>
</evidence>
<evidence type="ECO:0000256" key="5">
    <source>
        <dbReference type="ARBA" id="ARBA00023242"/>
    </source>
</evidence>
<dbReference type="PANTHER" id="PTHR46542:SF1">
    <property type="entry name" value="X-BOX BINDING PROTEIN 1"/>
    <property type="match status" value="1"/>
</dbReference>
<dbReference type="Pfam" id="PF07716">
    <property type="entry name" value="bZIP_2"/>
    <property type="match status" value="1"/>
</dbReference>
<feature type="region of interest" description="Disordered" evidence="7">
    <location>
        <begin position="195"/>
        <end position="238"/>
    </location>
</feature>
<dbReference type="STRING" id="6832.A0A553P5P1"/>
<keyword evidence="3" id="KW-0238">DNA-binding</keyword>
<keyword evidence="4" id="KW-0804">Transcription</keyword>
<evidence type="ECO:0000313" key="9">
    <source>
        <dbReference type="EMBL" id="TRY73006.1"/>
    </source>
</evidence>
<evidence type="ECO:0000256" key="1">
    <source>
        <dbReference type="ARBA" id="ARBA00022843"/>
    </source>
</evidence>
<dbReference type="Proteomes" id="UP000318571">
    <property type="component" value="Chromosome 3"/>
</dbReference>
<dbReference type="InterPro" id="IPR046347">
    <property type="entry name" value="bZIP_sf"/>
</dbReference>
<keyword evidence="2" id="KW-0805">Transcription regulation</keyword>
<dbReference type="PROSITE" id="PS50217">
    <property type="entry name" value="BZIP"/>
    <property type="match status" value="1"/>
</dbReference>
<feature type="compositionally biased region" description="Polar residues" evidence="7">
    <location>
        <begin position="195"/>
        <end position="208"/>
    </location>
</feature>
<evidence type="ECO:0000256" key="7">
    <source>
        <dbReference type="SAM" id="MobiDB-lite"/>
    </source>
</evidence>
<reference evidence="9 10" key="1">
    <citation type="journal article" date="2018" name="Nat. Ecol. Evol.">
        <title>Genomic signatures of mitonuclear coevolution across populations of Tigriopus californicus.</title>
        <authorList>
            <person name="Barreto F.S."/>
            <person name="Watson E.T."/>
            <person name="Lima T.G."/>
            <person name="Willett C.S."/>
            <person name="Edmands S."/>
            <person name="Li W."/>
            <person name="Burton R.S."/>
        </authorList>
    </citation>
    <scope>NUCLEOTIDE SEQUENCE [LARGE SCALE GENOMIC DNA]</scope>
    <source>
        <strain evidence="9 10">San Diego</strain>
    </source>
</reference>
<dbReference type="SUPFAM" id="SSF57959">
    <property type="entry name" value="Leucine zipper domain"/>
    <property type="match status" value="1"/>
</dbReference>
<dbReference type="Gene3D" id="1.20.5.170">
    <property type="match status" value="1"/>
</dbReference>
<evidence type="ECO:0000256" key="2">
    <source>
        <dbReference type="ARBA" id="ARBA00023015"/>
    </source>
</evidence>
<feature type="region of interest" description="Disordered" evidence="7">
    <location>
        <begin position="101"/>
        <end position="165"/>
    </location>
</feature>
<proteinExistence type="predicted"/>
<accession>A0A553P5P1</accession>
<evidence type="ECO:0000256" key="3">
    <source>
        <dbReference type="ARBA" id="ARBA00023125"/>
    </source>
</evidence>
<feature type="domain" description="BZIP" evidence="8">
    <location>
        <begin position="138"/>
        <end position="201"/>
    </location>
</feature>
<dbReference type="GO" id="GO:0000981">
    <property type="term" value="F:DNA-binding transcription factor activity, RNA polymerase II-specific"/>
    <property type="evidence" value="ECO:0007669"/>
    <property type="project" value="TreeGrafter"/>
</dbReference>
<dbReference type="InterPro" id="IPR004827">
    <property type="entry name" value="bZIP"/>
</dbReference>
<dbReference type="CDD" id="cd14691">
    <property type="entry name" value="bZIP_XBP1"/>
    <property type="match status" value="1"/>
</dbReference>
<dbReference type="PANTHER" id="PTHR46542">
    <property type="entry name" value="X-BOX BINDING PROTEIN 1"/>
    <property type="match status" value="1"/>
</dbReference>